<evidence type="ECO:0000313" key="2">
    <source>
        <dbReference type="Proteomes" id="UP000499080"/>
    </source>
</evidence>
<dbReference type="Proteomes" id="UP000499080">
    <property type="component" value="Unassembled WGS sequence"/>
</dbReference>
<sequence length="92" mass="10203">MKKKRRNNETAAKNRPKIGACARARRITCVTGTAAADGVGERQWQSTIADRHFFASGTYAVRSTTLLVIPLKECGRLMDRHESVCVQVALQE</sequence>
<dbReference type="EMBL" id="BGPR01017394">
    <property type="protein sequence ID" value="GBN76008.1"/>
    <property type="molecule type" value="Genomic_DNA"/>
</dbReference>
<evidence type="ECO:0000313" key="1">
    <source>
        <dbReference type="EMBL" id="GBN76008.1"/>
    </source>
</evidence>
<keyword evidence="2" id="KW-1185">Reference proteome</keyword>
<proteinExistence type="predicted"/>
<accession>A0A4Y2RK35</accession>
<name>A0A4Y2RK35_ARAVE</name>
<protein>
    <submittedName>
        <fullName evidence="1">Uncharacterized protein</fullName>
    </submittedName>
</protein>
<gene>
    <name evidence="1" type="ORF">AVEN_159200_1</name>
</gene>
<dbReference type="AlphaFoldDB" id="A0A4Y2RK35"/>
<reference evidence="1 2" key="1">
    <citation type="journal article" date="2019" name="Sci. Rep.">
        <title>Orb-weaving spider Araneus ventricosus genome elucidates the spidroin gene catalogue.</title>
        <authorList>
            <person name="Kono N."/>
            <person name="Nakamura H."/>
            <person name="Ohtoshi R."/>
            <person name="Moran D.A.P."/>
            <person name="Shinohara A."/>
            <person name="Yoshida Y."/>
            <person name="Fujiwara M."/>
            <person name="Mori M."/>
            <person name="Tomita M."/>
            <person name="Arakawa K."/>
        </authorList>
    </citation>
    <scope>NUCLEOTIDE SEQUENCE [LARGE SCALE GENOMIC DNA]</scope>
</reference>
<comment type="caution">
    <text evidence="1">The sequence shown here is derived from an EMBL/GenBank/DDBJ whole genome shotgun (WGS) entry which is preliminary data.</text>
</comment>
<organism evidence="1 2">
    <name type="scientific">Araneus ventricosus</name>
    <name type="common">Orbweaver spider</name>
    <name type="synonym">Epeira ventricosa</name>
    <dbReference type="NCBI Taxonomy" id="182803"/>
    <lineage>
        <taxon>Eukaryota</taxon>
        <taxon>Metazoa</taxon>
        <taxon>Ecdysozoa</taxon>
        <taxon>Arthropoda</taxon>
        <taxon>Chelicerata</taxon>
        <taxon>Arachnida</taxon>
        <taxon>Araneae</taxon>
        <taxon>Araneomorphae</taxon>
        <taxon>Entelegynae</taxon>
        <taxon>Araneoidea</taxon>
        <taxon>Araneidae</taxon>
        <taxon>Araneus</taxon>
    </lineage>
</organism>